<dbReference type="InterPro" id="IPR036770">
    <property type="entry name" value="Ankyrin_rpt-contain_sf"/>
</dbReference>
<dbReference type="GO" id="GO:0016020">
    <property type="term" value="C:membrane"/>
    <property type="evidence" value="ECO:0000318"/>
    <property type="project" value="GO_Central"/>
</dbReference>
<dbReference type="EMBL" id="CM008970">
    <property type="protein sequence ID" value="PNW78696.1"/>
    <property type="molecule type" value="Genomic_DNA"/>
</dbReference>
<evidence type="ECO:0000313" key="2">
    <source>
        <dbReference type="EMBL" id="PNW78696.1"/>
    </source>
</evidence>
<feature type="region of interest" description="Disordered" evidence="1">
    <location>
        <begin position="210"/>
        <end position="238"/>
    </location>
</feature>
<dbReference type="GO" id="GO:0005783">
    <property type="term" value="C:endoplasmic reticulum"/>
    <property type="evidence" value="ECO:0000318"/>
    <property type="project" value="GO_Central"/>
</dbReference>
<dbReference type="InParanoid" id="A8J115"/>
<dbReference type="Gene3D" id="1.25.40.20">
    <property type="entry name" value="Ankyrin repeat-containing domain"/>
    <property type="match status" value="1"/>
</dbReference>
<dbReference type="GO" id="GO:0030149">
    <property type="term" value="P:sphingolipid catabolic process"/>
    <property type="evidence" value="ECO:0000318"/>
    <property type="project" value="GO_Central"/>
</dbReference>
<dbReference type="GO" id="GO:0071944">
    <property type="term" value="C:cell periphery"/>
    <property type="evidence" value="ECO:0000318"/>
    <property type="project" value="GO_Central"/>
</dbReference>
<organism evidence="2 3">
    <name type="scientific">Chlamydomonas reinhardtii</name>
    <name type="common">Chlamydomonas smithii</name>
    <dbReference type="NCBI Taxonomy" id="3055"/>
    <lineage>
        <taxon>Eukaryota</taxon>
        <taxon>Viridiplantae</taxon>
        <taxon>Chlorophyta</taxon>
        <taxon>core chlorophytes</taxon>
        <taxon>Chlorophyceae</taxon>
        <taxon>CS clade</taxon>
        <taxon>Chlamydomonadales</taxon>
        <taxon>Chlamydomonadaceae</taxon>
        <taxon>Chlamydomonas</taxon>
    </lineage>
</organism>
<dbReference type="OrthoDB" id="63514at2759"/>
<evidence type="ECO:0008006" key="4">
    <source>
        <dbReference type="Google" id="ProtNLM"/>
    </source>
</evidence>
<dbReference type="GO" id="GO:0046513">
    <property type="term" value="P:ceramide biosynthetic process"/>
    <property type="evidence" value="ECO:0000318"/>
    <property type="project" value="GO_Central"/>
</dbReference>
<dbReference type="PaxDb" id="3055-EDP02182"/>
<accession>A8J115</accession>
<keyword evidence="3" id="KW-1185">Reference proteome</keyword>
<dbReference type="Proteomes" id="UP000006906">
    <property type="component" value="Chromosome 9"/>
</dbReference>
<evidence type="ECO:0000256" key="1">
    <source>
        <dbReference type="SAM" id="MobiDB-lite"/>
    </source>
</evidence>
<dbReference type="PANTHER" id="PTHR12393:SF6">
    <property type="entry name" value="SPHINGOMYELIN PHOSPHODIESTERASE 2"/>
    <property type="match status" value="1"/>
</dbReference>
<proteinExistence type="predicted"/>
<dbReference type="RefSeq" id="XP_001695030.1">
    <property type="nucleotide sequence ID" value="XM_001694978.3"/>
</dbReference>
<sequence>MASMLEQGQELEQEATADAATLHHAALDVRAQEIQLQRDQLDVDAARVDLERRALELAAAERALAARRQGLQQQRAKQEAQLQQRRAHRDVRAAQLAAAIEAAVAAVEVAAAAASSAADVWVPGLIRGIAAHMPPNEVLLTLRLVNRAAAHALDPSATGVAASATAASTTSSTGSVGRNSTPPAAGVVRLSQPVPQHAFARQWGAAADAATRPCGTGSATSSGGGAAPASAAPAGTEASAMRRLPVNQRDRLLTATIRSGVAENVALLLDRQPDYFRLGRSHMRAAAIAGHVPMLALLHSRGCPMANTGIGLAAEEGHRGAVMWLLDNGYRPDMGVVEPGHYNLPADTPEEGAARGGHEALMEELLVRRAADRWPVSTRGLVLGWLALHAARHLPLGDLQRRWSQLVECMGSERFAAIAARGSGTCDSGYYDKPLELPEYLLFKALDAAACSETADWKAKVLWLVVDERHSPLRVERLSGWGTPPRDRWEWLQQQGYGLGSHQALKAAAEGWVPELRLLIEGTGGQQQAGGGAAAVATAMHAPRRIFDYSAASRTEVSVAAAEAGRLSCLEFLRGLQGWVGRGASDTECNMEVLQAAARSGSVPVLEWVLDVLLREASPPLSPLVATAAAGSGALGSVEVLTWLRRRGCQWNAFTFAAAVGTRDIGLLEWLWAERCPRDGDMAYAAAVAAGQELDSDGQLGGVRRFGGGGSWCRNTVVRALTSDGVGVSSSSGGGGGSGGRASCGGACAGAGGVSRVALLEWLHTRGVLPADAGACFAAAAVVGDQTVLEWWAAKGWSLGGPGLAFGWAGGDLATLRTLHACGAPLAPHTFLHAVVHPSDYFPPEEMVMDEGGYMPDGDISYDDGPRTWGVAAVCWLAEEAGAEVDEEQALVRTAYRRVHQRERCELSTYVEALVSARRAAVAQTS</sequence>
<feature type="compositionally biased region" description="Low complexity" evidence="1">
    <location>
        <begin position="215"/>
        <end position="238"/>
    </location>
</feature>
<evidence type="ECO:0000313" key="3">
    <source>
        <dbReference type="Proteomes" id="UP000006906"/>
    </source>
</evidence>
<protein>
    <recommendedName>
        <fullName evidence="4">Ankyrin repeat domain-containing protein</fullName>
    </recommendedName>
</protein>
<gene>
    <name evidence="2" type="ORF">CHLRE_09g387097v5</name>
</gene>
<dbReference type="GO" id="GO:0004620">
    <property type="term" value="F:phospholipase activity"/>
    <property type="evidence" value="ECO:0000318"/>
    <property type="project" value="GO_Central"/>
</dbReference>
<dbReference type="Gramene" id="PNW78696">
    <property type="protein sequence ID" value="PNW78696"/>
    <property type="gene ID" value="CHLRE_09g387097v5"/>
</dbReference>
<dbReference type="AlphaFoldDB" id="A8J115"/>
<reference evidence="2 3" key="1">
    <citation type="journal article" date="2007" name="Science">
        <title>The Chlamydomonas genome reveals the evolution of key animal and plant functions.</title>
        <authorList>
            <person name="Merchant S.S."/>
            <person name="Prochnik S.E."/>
            <person name="Vallon O."/>
            <person name="Harris E.H."/>
            <person name="Karpowicz S.J."/>
            <person name="Witman G.B."/>
            <person name="Terry A."/>
            <person name="Salamov A."/>
            <person name="Fritz-Laylin L.K."/>
            <person name="Marechal-Drouard L."/>
            <person name="Marshall W.F."/>
            <person name="Qu L.H."/>
            <person name="Nelson D.R."/>
            <person name="Sanderfoot A.A."/>
            <person name="Spalding M.H."/>
            <person name="Kapitonov V.V."/>
            <person name="Ren Q."/>
            <person name="Ferris P."/>
            <person name="Lindquist E."/>
            <person name="Shapiro H."/>
            <person name="Lucas S.M."/>
            <person name="Grimwood J."/>
            <person name="Schmutz J."/>
            <person name="Cardol P."/>
            <person name="Cerutti H."/>
            <person name="Chanfreau G."/>
            <person name="Chen C.L."/>
            <person name="Cognat V."/>
            <person name="Croft M.T."/>
            <person name="Dent R."/>
            <person name="Dutcher S."/>
            <person name="Fernandez E."/>
            <person name="Fukuzawa H."/>
            <person name="Gonzalez-Ballester D."/>
            <person name="Gonzalez-Halphen D."/>
            <person name="Hallmann A."/>
            <person name="Hanikenne M."/>
            <person name="Hippler M."/>
            <person name="Inwood W."/>
            <person name="Jabbari K."/>
            <person name="Kalanon M."/>
            <person name="Kuras R."/>
            <person name="Lefebvre P.A."/>
            <person name="Lemaire S.D."/>
            <person name="Lobanov A.V."/>
            <person name="Lohr M."/>
            <person name="Manuell A."/>
            <person name="Meier I."/>
            <person name="Mets L."/>
            <person name="Mittag M."/>
            <person name="Mittelmeier T."/>
            <person name="Moroney J.V."/>
            <person name="Moseley J."/>
            <person name="Napoli C."/>
            <person name="Nedelcu A.M."/>
            <person name="Niyogi K."/>
            <person name="Novoselov S.V."/>
            <person name="Paulsen I.T."/>
            <person name="Pazour G."/>
            <person name="Purton S."/>
            <person name="Ral J.P."/>
            <person name="Riano-Pachon D.M."/>
            <person name="Riekhof W."/>
            <person name="Rymarquis L."/>
            <person name="Schroda M."/>
            <person name="Stern D."/>
            <person name="Umen J."/>
            <person name="Willows R."/>
            <person name="Wilson N."/>
            <person name="Zimmer S.L."/>
            <person name="Allmer J."/>
            <person name="Balk J."/>
            <person name="Bisova K."/>
            <person name="Chen C.J."/>
            <person name="Elias M."/>
            <person name="Gendler K."/>
            <person name="Hauser C."/>
            <person name="Lamb M.R."/>
            <person name="Ledford H."/>
            <person name="Long J.C."/>
            <person name="Minagawa J."/>
            <person name="Page M.D."/>
            <person name="Pan J."/>
            <person name="Pootakham W."/>
            <person name="Roje S."/>
            <person name="Rose A."/>
            <person name="Stahlberg E."/>
            <person name="Terauchi A.M."/>
            <person name="Yang P."/>
            <person name="Ball S."/>
            <person name="Bowler C."/>
            <person name="Dieckmann C.L."/>
            <person name="Gladyshev V.N."/>
            <person name="Green P."/>
            <person name="Jorgensen R."/>
            <person name="Mayfield S."/>
            <person name="Mueller-Roeber B."/>
            <person name="Rajamani S."/>
            <person name="Sayre R.T."/>
            <person name="Brokstein P."/>
            <person name="Dubchak I."/>
            <person name="Goodstein D."/>
            <person name="Hornick L."/>
            <person name="Huang Y.W."/>
            <person name="Jhaveri J."/>
            <person name="Luo Y."/>
            <person name="Martinez D."/>
            <person name="Ngau W.C."/>
            <person name="Otillar B."/>
            <person name="Poliakov A."/>
            <person name="Porter A."/>
            <person name="Szajkowski L."/>
            <person name="Werner G."/>
            <person name="Zhou K."/>
            <person name="Grigoriev I.V."/>
            <person name="Rokhsar D.S."/>
            <person name="Grossman A.R."/>
        </authorList>
    </citation>
    <scope>NUCLEOTIDE SEQUENCE [LARGE SCALE GENOMIC DNA]</scope>
    <source>
        <strain evidence="3">CC-503</strain>
    </source>
</reference>
<dbReference type="KEGG" id="cre:CHLRE_09g387097v5"/>
<dbReference type="HOGENOM" id="CLU_327437_0_0_1"/>
<dbReference type="SUPFAM" id="SSF48403">
    <property type="entry name" value="Ankyrin repeat"/>
    <property type="match status" value="1"/>
</dbReference>
<dbReference type="GeneID" id="5720558"/>
<name>A8J115_CHLRE</name>
<dbReference type="PANTHER" id="PTHR12393">
    <property type="entry name" value="SPHINGOMYELIN PHOSPHODIESTERASE RELATED"/>
    <property type="match status" value="1"/>
</dbReference>